<dbReference type="GO" id="GO:0005737">
    <property type="term" value="C:cytoplasm"/>
    <property type="evidence" value="ECO:0007669"/>
    <property type="project" value="UniProtKB-SubCell"/>
</dbReference>
<evidence type="ECO:0000256" key="6">
    <source>
        <dbReference type="ARBA" id="ARBA00022737"/>
    </source>
</evidence>
<keyword evidence="4" id="KW-0597">Phosphoprotein</keyword>
<dbReference type="AlphaFoldDB" id="A0A3Q3GLL0"/>
<dbReference type="Proteomes" id="UP000264800">
    <property type="component" value="Unplaced"/>
</dbReference>
<evidence type="ECO:0000313" key="12">
    <source>
        <dbReference type="Ensembl" id="ENSKMAP00000024442.1"/>
    </source>
</evidence>
<dbReference type="SUPFAM" id="SSF117839">
    <property type="entry name" value="WWE domain"/>
    <property type="match status" value="1"/>
</dbReference>
<keyword evidence="8" id="KW-0862">Zinc</keyword>
<keyword evidence="13" id="KW-1185">Reference proteome</keyword>
<dbReference type="Pfam" id="PF25261">
    <property type="entry name" value="zf-CCCH_PARP12"/>
    <property type="match status" value="1"/>
</dbReference>
<dbReference type="PANTHER" id="PTHR45740">
    <property type="entry name" value="POLY [ADP-RIBOSE] POLYMERASE"/>
    <property type="match status" value="1"/>
</dbReference>
<evidence type="ECO:0000256" key="7">
    <source>
        <dbReference type="ARBA" id="ARBA00022771"/>
    </source>
</evidence>
<keyword evidence="9" id="KW-0539">Nucleus</keyword>
<keyword evidence="6" id="KW-0677">Repeat</keyword>
<dbReference type="Gene3D" id="3.90.228.10">
    <property type="match status" value="1"/>
</dbReference>
<accession>A0A3Q3GLL0</accession>
<evidence type="ECO:0000256" key="1">
    <source>
        <dbReference type="ARBA" id="ARBA00004123"/>
    </source>
</evidence>
<dbReference type="GO" id="GO:0005634">
    <property type="term" value="C:nucleus"/>
    <property type="evidence" value="ECO:0007669"/>
    <property type="project" value="UniProtKB-SubCell"/>
</dbReference>
<keyword evidence="5" id="KW-0479">Metal-binding</keyword>
<evidence type="ECO:0000313" key="13">
    <source>
        <dbReference type="Proteomes" id="UP000264800"/>
    </source>
</evidence>
<dbReference type="GO" id="GO:0008270">
    <property type="term" value="F:zinc ion binding"/>
    <property type="evidence" value="ECO:0007669"/>
    <property type="project" value="UniProtKB-KW"/>
</dbReference>
<dbReference type="SUPFAM" id="SSF56399">
    <property type="entry name" value="ADP-ribosylation"/>
    <property type="match status" value="1"/>
</dbReference>
<dbReference type="GO" id="GO:1990404">
    <property type="term" value="F:NAD+-protein mono-ADP-ribosyltransferase activity"/>
    <property type="evidence" value="ECO:0007669"/>
    <property type="project" value="TreeGrafter"/>
</dbReference>
<dbReference type="InterPro" id="IPR057602">
    <property type="entry name" value="Zfn-CCCH_PARP12"/>
</dbReference>
<evidence type="ECO:0000256" key="8">
    <source>
        <dbReference type="ARBA" id="ARBA00022833"/>
    </source>
</evidence>
<dbReference type="InterPro" id="IPR051712">
    <property type="entry name" value="ARTD-AVP"/>
</dbReference>
<evidence type="ECO:0000256" key="4">
    <source>
        <dbReference type="ARBA" id="ARBA00022553"/>
    </source>
</evidence>
<dbReference type="STRING" id="37003.ENSKMAP00000024442"/>
<dbReference type="Ensembl" id="ENSKMAT00000024748.1">
    <property type="protein sequence ID" value="ENSKMAP00000024442.1"/>
    <property type="gene ID" value="ENSKMAG00000018108.1"/>
</dbReference>
<evidence type="ECO:0000256" key="9">
    <source>
        <dbReference type="ARBA" id="ARBA00023242"/>
    </source>
</evidence>
<keyword evidence="3" id="KW-0963">Cytoplasm</keyword>
<dbReference type="PROSITE" id="PS50918">
    <property type="entry name" value="WWE"/>
    <property type="match status" value="1"/>
</dbReference>
<evidence type="ECO:0000259" key="11">
    <source>
        <dbReference type="PROSITE" id="PS50918"/>
    </source>
</evidence>
<sequence>MDLVTMESDILKFICANQGAVDADELMFNLFPGASTNEVISNQLKFVLYSSNGQQKVVAKTSLKLCRIKDCLGSCGQLHLCKNLLFSGLCQRRVCGFCHELNSCYNQWLLKQHELEALSRAELCTLLLQSDNTLLPPICYDYNTGYDEFGRCQSGVACSRLHICKKYLSGDCRCPKSHDFFAPQPLKSLYDRGVPDTLIRSLRSVYANNEALRISSNRNASAESGSGFKVEQIEKTFLDVVDAFSDRCVKAHDRMPYRWQVLEGGLWTNLPHNEAIEKDYCDPKNKHRYPVVHFDTMTSGANRIRRLSTLNSLVEPDFIHTTEWLWYWQDEFGKWNLYGSDNRHDSADISSSKLEKKFLDNEKDVVDFRAGSQSYTLSFQDMIQTNKYYGTKKLVSRRPLFVSAEDVKTKKVRKSSNSTSVPDTWDKTQIPQTRFSRVALQRSSDEYLKVEALFCSTMKGFDIIEIERIQNKALWEVFQWYVRFGTSFQPKQVGVLFVSFLTF</sequence>
<dbReference type="Pfam" id="PF02825">
    <property type="entry name" value="WWE"/>
    <property type="match status" value="1"/>
</dbReference>
<dbReference type="GeneTree" id="ENSGT00940000154649"/>
<keyword evidence="7" id="KW-0863">Zinc-finger</keyword>
<evidence type="ECO:0000256" key="5">
    <source>
        <dbReference type="ARBA" id="ARBA00022723"/>
    </source>
</evidence>
<protein>
    <submittedName>
        <fullName evidence="12">Poly [ADP-ribose] polymerase 12-like</fullName>
    </submittedName>
</protein>
<dbReference type="GO" id="GO:0003950">
    <property type="term" value="F:NAD+ poly-ADP-ribosyltransferase activity"/>
    <property type="evidence" value="ECO:0007669"/>
    <property type="project" value="TreeGrafter"/>
</dbReference>
<dbReference type="Pfam" id="PF23466">
    <property type="entry name" value="WWE_4"/>
    <property type="match status" value="1"/>
</dbReference>
<feature type="domain" description="WWE" evidence="11">
    <location>
        <begin position="312"/>
        <end position="397"/>
    </location>
</feature>
<reference evidence="12" key="1">
    <citation type="submission" date="2025-08" db="UniProtKB">
        <authorList>
            <consortium name="Ensembl"/>
        </authorList>
    </citation>
    <scope>IDENTIFICATION</scope>
</reference>
<organism evidence="12 13">
    <name type="scientific">Kryptolebias marmoratus</name>
    <name type="common">Mangrove killifish</name>
    <name type="synonym">Rivulus marmoratus</name>
    <dbReference type="NCBI Taxonomy" id="37003"/>
    <lineage>
        <taxon>Eukaryota</taxon>
        <taxon>Metazoa</taxon>
        <taxon>Chordata</taxon>
        <taxon>Craniata</taxon>
        <taxon>Vertebrata</taxon>
        <taxon>Euteleostomi</taxon>
        <taxon>Actinopterygii</taxon>
        <taxon>Neopterygii</taxon>
        <taxon>Teleostei</taxon>
        <taxon>Neoteleostei</taxon>
        <taxon>Acanthomorphata</taxon>
        <taxon>Ovalentaria</taxon>
        <taxon>Atherinomorphae</taxon>
        <taxon>Cyprinodontiformes</taxon>
        <taxon>Rivulidae</taxon>
        <taxon>Kryptolebias</taxon>
    </lineage>
</organism>
<evidence type="ECO:0000256" key="2">
    <source>
        <dbReference type="ARBA" id="ARBA00004496"/>
    </source>
</evidence>
<reference evidence="12" key="2">
    <citation type="submission" date="2025-09" db="UniProtKB">
        <authorList>
            <consortium name="Ensembl"/>
        </authorList>
    </citation>
    <scope>IDENTIFICATION</scope>
</reference>
<comment type="similarity">
    <text evidence="10">Belongs to the ARTD/PARP family.</text>
</comment>
<proteinExistence type="inferred from homology"/>
<name>A0A3Q3GLL0_KRYMA</name>
<comment type="subcellular location">
    <subcellularLocation>
        <location evidence="2">Cytoplasm</location>
    </subcellularLocation>
    <subcellularLocation>
        <location evidence="1">Nucleus</location>
    </subcellularLocation>
</comment>
<dbReference type="InterPro" id="IPR037197">
    <property type="entry name" value="WWE_dom_sf"/>
</dbReference>
<dbReference type="PANTHER" id="PTHR45740:SF15">
    <property type="entry name" value="ZINC FINGER CCCH TYPE DOMAIN CONTAINING 1-LIKE"/>
    <property type="match status" value="1"/>
</dbReference>
<evidence type="ECO:0000256" key="3">
    <source>
        <dbReference type="ARBA" id="ARBA00022490"/>
    </source>
</evidence>
<evidence type="ECO:0000256" key="10">
    <source>
        <dbReference type="ARBA" id="ARBA00024347"/>
    </source>
</evidence>
<dbReference type="Gene3D" id="3.30.720.50">
    <property type="match status" value="1"/>
</dbReference>
<dbReference type="InterPro" id="IPR004170">
    <property type="entry name" value="WWE_dom"/>
</dbReference>